<sequence length="233" mass="26055">EDPALPTRRAQCSRTEAHHASDEAKDIDNGSFRQEALPERTQLLNQIQGKIKEYNDLLIQHSTLCSRPRVPNRLIQSISNWFYNTSNAILDEEASYITHTHDLVQLVPKPATPLRQLLERSTRFRLSKLWKKKPPANSNHYFPHPETLHYASDARIDVFVGGTVLVLGMIMLIVPLWILAITQGTMERLGVITGFVVLFLALMAFSTGAGPVHCFAAAAAYSAVLVVFLQIAN</sequence>
<reference evidence="4 5" key="1">
    <citation type="submission" date="2020-01" db="EMBL/GenBank/DDBJ databases">
        <authorList>
            <consortium name="DOE Joint Genome Institute"/>
            <person name="Haridas S."/>
            <person name="Albert R."/>
            <person name="Binder M."/>
            <person name="Bloem J."/>
            <person name="Labutti K."/>
            <person name="Salamov A."/>
            <person name="Andreopoulos B."/>
            <person name="Baker S.E."/>
            <person name="Barry K."/>
            <person name="Bills G."/>
            <person name="Bluhm B.H."/>
            <person name="Cannon C."/>
            <person name="Castanera R."/>
            <person name="Culley D.E."/>
            <person name="Daum C."/>
            <person name="Ezra D."/>
            <person name="Gonzalez J.B."/>
            <person name="Henrissat B."/>
            <person name="Kuo A."/>
            <person name="Liang C."/>
            <person name="Lipzen A."/>
            <person name="Lutzoni F."/>
            <person name="Magnuson J."/>
            <person name="Mondo S."/>
            <person name="Nolan M."/>
            <person name="Ohm R."/>
            <person name="Pangilinan J."/>
            <person name="Park H.-J.H."/>
            <person name="Ramirez L."/>
            <person name="Alfaro M."/>
            <person name="Sun H."/>
            <person name="Tritt A."/>
            <person name="Yoshinaga Y."/>
            <person name="Zwiers L.-H.L."/>
            <person name="Turgeon B.G."/>
            <person name="Goodwin S.B."/>
            <person name="Spatafora J.W."/>
            <person name="Crous P.W."/>
            <person name="Grigoriev I.V."/>
        </authorList>
    </citation>
    <scope>NUCLEOTIDE SEQUENCE [LARGE SCALE GENOMIC DNA]</scope>
    <source>
        <strain evidence="4 5">CBS 611.86</strain>
    </source>
</reference>
<keyword evidence="5" id="KW-1185">Reference proteome</keyword>
<feature type="transmembrane region" description="Helical" evidence="2">
    <location>
        <begin position="189"/>
        <end position="209"/>
    </location>
</feature>
<evidence type="ECO:0000313" key="5">
    <source>
        <dbReference type="Proteomes" id="UP000481861"/>
    </source>
</evidence>
<gene>
    <name evidence="4" type="ORF">BDV95DRAFT_204083</name>
</gene>
<feature type="transmembrane region" description="Helical" evidence="2">
    <location>
        <begin position="215"/>
        <end position="232"/>
    </location>
</feature>
<protein>
    <recommendedName>
        <fullName evidence="3">DUF6594 domain-containing protein</fullName>
    </recommendedName>
</protein>
<accession>A0A7C8M5W1</accession>
<feature type="non-terminal residue" evidence="4">
    <location>
        <position position="1"/>
    </location>
</feature>
<feature type="domain" description="DUF6594" evidence="3">
    <location>
        <begin position="19"/>
        <end position="226"/>
    </location>
</feature>
<evidence type="ECO:0000256" key="1">
    <source>
        <dbReference type="SAM" id="MobiDB-lite"/>
    </source>
</evidence>
<name>A0A7C8M5W1_9PLEO</name>
<dbReference type="PANTHER" id="PTHR34502:SF4">
    <property type="entry name" value="DUF6594 DOMAIN-CONTAINING PROTEIN"/>
    <property type="match status" value="1"/>
</dbReference>
<keyword evidence="2" id="KW-0812">Transmembrane</keyword>
<dbReference type="Proteomes" id="UP000481861">
    <property type="component" value="Unassembled WGS sequence"/>
</dbReference>
<evidence type="ECO:0000256" key="2">
    <source>
        <dbReference type="SAM" id="Phobius"/>
    </source>
</evidence>
<keyword evidence="2" id="KW-0472">Membrane</keyword>
<dbReference type="AlphaFoldDB" id="A0A7C8M5W1"/>
<evidence type="ECO:0000259" key="3">
    <source>
        <dbReference type="Pfam" id="PF20237"/>
    </source>
</evidence>
<feature type="region of interest" description="Disordered" evidence="1">
    <location>
        <begin position="1"/>
        <end position="30"/>
    </location>
</feature>
<dbReference type="EMBL" id="JAADJZ010000027">
    <property type="protein sequence ID" value="KAF2866603.1"/>
    <property type="molecule type" value="Genomic_DNA"/>
</dbReference>
<proteinExistence type="predicted"/>
<feature type="compositionally biased region" description="Basic and acidic residues" evidence="1">
    <location>
        <begin position="15"/>
        <end position="28"/>
    </location>
</feature>
<organism evidence="4 5">
    <name type="scientific">Massariosphaeria phaeospora</name>
    <dbReference type="NCBI Taxonomy" id="100035"/>
    <lineage>
        <taxon>Eukaryota</taxon>
        <taxon>Fungi</taxon>
        <taxon>Dikarya</taxon>
        <taxon>Ascomycota</taxon>
        <taxon>Pezizomycotina</taxon>
        <taxon>Dothideomycetes</taxon>
        <taxon>Pleosporomycetidae</taxon>
        <taxon>Pleosporales</taxon>
        <taxon>Pleosporales incertae sedis</taxon>
        <taxon>Massariosphaeria</taxon>
    </lineage>
</organism>
<feature type="transmembrane region" description="Helical" evidence="2">
    <location>
        <begin position="158"/>
        <end position="182"/>
    </location>
</feature>
<keyword evidence="2" id="KW-1133">Transmembrane helix</keyword>
<evidence type="ECO:0000313" key="4">
    <source>
        <dbReference type="EMBL" id="KAF2866603.1"/>
    </source>
</evidence>
<comment type="caution">
    <text evidence="4">The sequence shown here is derived from an EMBL/GenBank/DDBJ whole genome shotgun (WGS) entry which is preliminary data.</text>
</comment>
<dbReference type="InterPro" id="IPR046529">
    <property type="entry name" value="DUF6594"/>
</dbReference>
<dbReference type="OrthoDB" id="5416037at2759"/>
<dbReference type="Pfam" id="PF20237">
    <property type="entry name" value="DUF6594"/>
    <property type="match status" value="1"/>
</dbReference>
<dbReference type="PANTHER" id="PTHR34502">
    <property type="entry name" value="DUF6594 DOMAIN-CONTAINING PROTEIN-RELATED"/>
    <property type="match status" value="1"/>
</dbReference>